<keyword evidence="2" id="KW-1185">Reference proteome</keyword>
<proteinExistence type="predicted"/>
<dbReference type="PANTHER" id="PTHR35546:SF115">
    <property type="entry name" value="F-BOX DOMAIN-CONTAINING PROTEIN"/>
    <property type="match status" value="1"/>
</dbReference>
<dbReference type="AlphaFoldDB" id="A0AAN9E8W4"/>
<protein>
    <submittedName>
        <fullName evidence="1">Uncharacterized protein</fullName>
    </submittedName>
</protein>
<evidence type="ECO:0000313" key="1">
    <source>
        <dbReference type="EMBL" id="KAK7245302.1"/>
    </source>
</evidence>
<dbReference type="InterPro" id="IPR055290">
    <property type="entry name" value="At3g26010-like"/>
</dbReference>
<reference evidence="1 2" key="1">
    <citation type="submission" date="2024-01" db="EMBL/GenBank/DDBJ databases">
        <title>The genomes of 5 underutilized Papilionoideae crops provide insights into root nodulation and disease resistanc.</title>
        <authorList>
            <person name="Yuan L."/>
        </authorList>
    </citation>
    <scope>NUCLEOTIDE SEQUENCE [LARGE SCALE GENOMIC DNA]</scope>
    <source>
        <strain evidence="1">ZHUSHIDOU_FW_LH</strain>
        <tissue evidence="1">Leaf</tissue>
    </source>
</reference>
<accession>A0AAN9E8W4</accession>
<sequence length="202" mass="23528">MPSSASNSNINTAAPFITDFRFLNPNHNVQPIPPLHLPTTSTTYGLELHLAYEPLRSSHYNVILIRFITHHGFDIHVYSLETGCWTHLGIISFLPAQETTFQYDGVYCNGAVYWYCRDLESVYFDVGNRYLKSYLMPWCPIRYSKVSYFGESGGHLHMILQQHLNVLLFDIFELKEDSSEWLVRFHVDLWELFNLPLFSPTE</sequence>
<evidence type="ECO:0000313" key="2">
    <source>
        <dbReference type="Proteomes" id="UP001372338"/>
    </source>
</evidence>
<name>A0AAN9E8W4_CROPI</name>
<organism evidence="1 2">
    <name type="scientific">Crotalaria pallida</name>
    <name type="common">Smooth rattlebox</name>
    <name type="synonym">Crotalaria striata</name>
    <dbReference type="NCBI Taxonomy" id="3830"/>
    <lineage>
        <taxon>Eukaryota</taxon>
        <taxon>Viridiplantae</taxon>
        <taxon>Streptophyta</taxon>
        <taxon>Embryophyta</taxon>
        <taxon>Tracheophyta</taxon>
        <taxon>Spermatophyta</taxon>
        <taxon>Magnoliopsida</taxon>
        <taxon>eudicotyledons</taxon>
        <taxon>Gunneridae</taxon>
        <taxon>Pentapetalae</taxon>
        <taxon>rosids</taxon>
        <taxon>fabids</taxon>
        <taxon>Fabales</taxon>
        <taxon>Fabaceae</taxon>
        <taxon>Papilionoideae</taxon>
        <taxon>50 kb inversion clade</taxon>
        <taxon>genistoids sensu lato</taxon>
        <taxon>core genistoids</taxon>
        <taxon>Crotalarieae</taxon>
        <taxon>Crotalaria</taxon>
    </lineage>
</organism>
<comment type="caution">
    <text evidence="1">The sequence shown here is derived from an EMBL/GenBank/DDBJ whole genome shotgun (WGS) entry which is preliminary data.</text>
</comment>
<dbReference type="Proteomes" id="UP001372338">
    <property type="component" value="Unassembled WGS sequence"/>
</dbReference>
<dbReference type="PANTHER" id="PTHR35546">
    <property type="entry name" value="F-BOX PROTEIN INTERACTION DOMAIN PROTEIN-RELATED"/>
    <property type="match status" value="1"/>
</dbReference>
<gene>
    <name evidence="1" type="ORF">RIF29_40141</name>
</gene>
<dbReference type="EMBL" id="JAYWIO010000008">
    <property type="protein sequence ID" value="KAK7245302.1"/>
    <property type="molecule type" value="Genomic_DNA"/>
</dbReference>